<evidence type="ECO:0000259" key="5">
    <source>
        <dbReference type="Pfam" id="PF13407"/>
    </source>
</evidence>
<dbReference type="Gene3D" id="3.40.50.2300">
    <property type="match status" value="2"/>
</dbReference>
<dbReference type="AlphaFoldDB" id="A0A964E1T5"/>
<comment type="similarity">
    <text evidence="2">Belongs to the bacterial solute-binding protein 2 family.</text>
</comment>
<gene>
    <name evidence="6" type="ORF">ACELLULO517_01365</name>
</gene>
<sequence>MTSLLLSSAVFMTMGVSLALADDAYMASAKDYIAKVTAPAPPWTGPTTGPAAVGHKLIVYISTDGRNGGVKGVSDGAEEAAKVIGWTYRTLDGQGSVSGRATALSQAIALKPDGIILGSVDAAEQAPLIQQAVQSGIKIVAWHSGPKPGKIHNSPVFTNITTNPLDVAKAAALLAVVDSGGKANVVLFTDSIYSIATAKTNAEAAVLKGCQGCSILAIEDTPLGDVSNRMPQLTTSLLSKYGVKWTYSIGVNDLYYDFISPSLQSAGIDGDGYPRNISAGDGSKSAFERIRDKQYQIGTVADPLRLQGWQAIDELNRAFAGQPPSGFVNPVHLFTSSNIDSDGGKNGIFDPDNGYRDAYKKIWGK</sequence>
<comment type="subcellular location">
    <subcellularLocation>
        <location evidence="1">Cell envelope</location>
    </subcellularLocation>
</comment>
<evidence type="ECO:0000313" key="6">
    <source>
        <dbReference type="EMBL" id="MCB8878865.1"/>
    </source>
</evidence>
<feature type="chain" id="PRO_5036959871" evidence="4">
    <location>
        <begin position="22"/>
        <end position="365"/>
    </location>
</feature>
<dbReference type="Pfam" id="PF13407">
    <property type="entry name" value="Peripla_BP_4"/>
    <property type="match status" value="1"/>
</dbReference>
<keyword evidence="3 4" id="KW-0732">Signal</keyword>
<evidence type="ECO:0000313" key="7">
    <source>
        <dbReference type="Proteomes" id="UP000721844"/>
    </source>
</evidence>
<organism evidence="6 7">
    <name type="scientific">Acidisoma cellulosilyticum</name>
    <dbReference type="NCBI Taxonomy" id="2802395"/>
    <lineage>
        <taxon>Bacteria</taxon>
        <taxon>Pseudomonadati</taxon>
        <taxon>Pseudomonadota</taxon>
        <taxon>Alphaproteobacteria</taxon>
        <taxon>Acetobacterales</taxon>
        <taxon>Acidocellaceae</taxon>
        <taxon>Acidisoma</taxon>
    </lineage>
</organism>
<evidence type="ECO:0000256" key="4">
    <source>
        <dbReference type="SAM" id="SignalP"/>
    </source>
</evidence>
<dbReference type="PANTHER" id="PTHR46847">
    <property type="entry name" value="D-ALLOSE-BINDING PERIPLASMIC PROTEIN-RELATED"/>
    <property type="match status" value="1"/>
</dbReference>
<dbReference type="PANTHER" id="PTHR46847:SF1">
    <property type="entry name" value="D-ALLOSE-BINDING PERIPLASMIC PROTEIN-RELATED"/>
    <property type="match status" value="1"/>
</dbReference>
<dbReference type="GO" id="GO:0030313">
    <property type="term" value="C:cell envelope"/>
    <property type="evidence" value="ECO:0007669"/>
    <property type="project" value="UniProtKB-SubCell"/>
</dbReference>
<comment type="caution">
    <text evidence="6">The sequence shown here is derived from an EMBL/GenBank/DDBJ whole genome shotgun (WGS) entry which is preliminary data.</text>
</comment>
<evidence type="ECO:0000256" key="3">
    <source>
        <dbReference type="ARBA" id="ARBA00022729"/>
    </source>
</evidence>
<dbReference type="SUPFAM" id="SSF53822">
    <property type="entry name" value="Periplasmic binding protein-like I"/>
    <property type="match status" value="1"/>
</dbReference>
<name>A0A964E1T5_9PROT</name>
<reference evidence="6 7" key="1">
    <citation type="journal article" date="2021" name="Microorganisms">
        <title>Acidisoma silvae sp. nov. and Acidisomacellulosilytica sp. nov., Two Acidophilic Bacteria Isolated from Decaying Wood, Hydrolyzing Cellulose and Producing Poly-3-hydroxybutyrate.</title>
        <authorList>
            <person name="Mieszkin S."/>
            <person name="Pouder E."/>
            <person name="Uroz S."/>
            <person name="Simon-Colin C."/>
            <person name="Alain K."/>
        </authorList>
    </citation>
    <scope>NUCLEOTIDE SEQUENCE [LARGE SCALE GENOMIC DNA]</scope>
    <source>
        <strain evidence="6 7">HW T5.17</strain>
    </source>
</reference>
<dbReference type="Proteomes" id="UP000721844">
    <property type="component" value="Unassembled WGS sequence"/>
</dbReference>
<dbReference type="InterPro" id="IPR025997">
    <property type="entry name" value="SBP_2_dom"/>
</dbReference>
<keyword evidence="7" id="KW-1185">Reference proteome</keyword>
<protein>
    <submittedName>
        <fullName evidence="6">Substrate-binding domain-containing protein</fullName>
    </submittedName>
</protein>
<dbReference type="InterPro" id="IPR028082">
    <property type="entry name" value="Peripla_BP_I"/>
</dbReference>
<feature type="domain" description="Periplasmic binding protein" evidence="5">
    <location>
        <begin position="61"/>
        <end position="322"/>
    </location>
</feature>
<proteinExistence type="inferred from homology"/>
<dbReference type="GO" id="GO:0030246">
    <property type="term" value="F:carbohydrate binding"/>
    <property type="evidence" value="ECO:0007669"/>
    <property type="project" value="UniProtKB-ARBA"/>
</dbReference>
<evidence type="ECO:0000256" key="2">
    <source>
        <dbReference type="ARBA" id="ARBA00007639"/>
    </source>
</evidence>
<evidence type="ECO:0000256" key="1">
    <source>
        <dbReference type="ARBA" id="ARBA00004196"/>
    </source>
</evidence>
<dbReference type="EMBL" id="JAESVA010000001">
    <property type="protein sequence ID" value="MCB8878865.1"/>
    <property type="molecule type" value="Genomic_DNA"/>
</dbReference>
<feature type="signal peptide" evidence="4">
    <location>
        <begin position="1"/>
        <end position="21"/>
    </location>
</feature>
<accession>A0A964E1T5</accession>